<name>A0ABW4LW97_9BACI</name>
<dbReference type="InterPro" id="IPR014001">
    <property type="entry name" value="Helicase_ATP-bd"/>
</dbReference>
<evidence type="ECO:0000256" key="4">
    <source>
        <dbReference type="ARBA" id="ARBA00022840"/>
    </source>
</evidence>
<dbReference type="EC" id="3.6.4.-" evidence="8"/>
<feature type="domain" description="Helicase ATP-binding" evidence="6">
    <location>
        <begin position="32"/>
        <end position="202"/>
    </location>
</feature>
<keyword evidence="2 8" id="KW-0378">Hydrolase</keyword>
<feature type="domain" description="Helicase C-terminal" evidence="7">
    <location>
        <begin position="213"/>
        <end position="373"/>
    </location>
</feature>
<dbReference type="GO" id="GO:0004386">
    <property type="term" value="F:helicase activity"/>
    <property type="evidence" value="ECO:0007669"/>
    <property type="project" value="UniProtKB-KW"/>
</dbReference>
<dbReference type="Proteomes" id="UP001597214">
    <property type="component" value="Unassembled WGS sequence"/>
</dbReference>
<dbReference type="SUPFAM" id="SSF52540">
    <property type="entry name" value="P-loop containing nucleoside triphosphate hydrolases"/>
    <property type="match status" value="1"/>
</dbReference>
<dbReference type="Pfam" id="PF00270">
    <property type="entry name" value="DEAD"/>
    <property type="match status" value="1"/>
</dbReference>
<feature type="region of interest" description="Disordered" evidence="5">
    <location>
        <begin position="371"/>
        <end position="409"/>
    </location>
</feature>
<dbReference type="PANTHER" id="PTHR47963">
    <property type="entry name" value="DEAD-BOX ATP-DEPENDENT RNA HELICASE 47, MITOCHONDRIAL"/>
    <property type="match status" value="1"/>
</dbReference>
<evidence type="ECO:0000256" key="1">
    <source>
        <dbReference type="ARBA" id="ARBA00022741"/>
    </source>
</evidence>
<dbReference type="InterPro" id="IPR050547">
    <property type="entry name" value="DEAD_box_RNA_helicases"/>
</dbReference>
<evidence type="ECO:0000313" key="8">
    <source>
        <dbReference type="EMBL" id="MFD1738430.1"/>
    </source>
</evidence>
<evidence type="ECO:0000256" key="2">
    <source>
        <dbReference type="ARBA" id="ARBA00022801"/>
    </source>
</evidence>
<dbReference type="InterPro" id="IPR001650">
    <property type="entry name" value="Helicase_C-like"/>
</dbReference>
<comment type="caution">
    <text evidence="8">The sequence shown here is derived from an EMBL/GenBank/DDBJ whole genome shotgun (WGS) entry which is preliminary data.</text>
</comment>
<evidence type="ECO:0000259" key="7">
    <source>
        <dbReference type="PROSITE" id="PS51194"/>
    </source>
</evidence>
<reference evidence="9" key="1">
    <citation type="journal article" date="2019" name="Int. J. Syst. Evol. Microbiol.">
        <title>The Global Catalogue of Microorganisms (GCM) 10K type strain sequencing project: providing services to taxonomists for standard genome sequencing and annotation.</title>
        <authorList>
            <consortium name="The Broad Institute Genomics Platform"/>
            <consortium name="The Broad Institute Genome Sequencing Center for Infectious Disease"/>
            <person name="Wu L."/>
            <person name="Ma J."/>
        </authorList>
    </citation>
    <scope>NUCLEOTIDE SEQUENCE [LARGE SCALE GENOMIC DNA]</scope>
    <source>
        <strain evidence="9">CCUG 49339</strain>
    </source>
</reference>
<dbReference type="CDD" id="cd00268">
    <property type="entry name" value="DEADc"/>
    <property type="match status" value="1"/>
</dbReference>
<dbReference type="RefSeq" id="WP_377929637.1">
    <property type="nucleotide sequence ID" value="NZ_JBHUEM010000045.1"/>
</dbReference>
<keyword evidence="1" id="KW-0547">Nucleotide-binding</keyword>
<dbReference type="PROSITE" id="PS51194">
    <property type="entry name" value="HELICASE_CTER"/>
    <property type="match status" value="1"/>
</dbReference>
<protein>
    <submittedName>
        <fullName evidence="8">DEAD/DEAH box helicase</fullName>
        <ecNumber evidence="8">3.6.4.-</ecNumber>
    </submittedName>
</protein>
<accession>A0ABW4LW97</accession>
<dbReference type="Pfam" id="PF00271">
    <property type="entry name" value="Helicase_C"/>
    <property type="match status" value="1"/>
</dbReference>
<dbReference type="PROSITE" id="PS51192">
    <property type="entry name" value="HELICASE_ATP_BIND_1"/>
    <property type="match status" value="1"/>
</dbReference>
<dbReference type="CDD" id="cd18787">
    <property type="entry name" value="SF2_C_DEAD"/>
    <property type="match status" value="1"/>
</dbReference>
<dbReference type="InterPro" id="IPR044742">
    <property type="entry name" value="DEAD/DEAH_RhlB"/>
</dbReference>
<dbReference type="SMART" id="SM00490">
    <property type="entry name" value="HELICc"/>
    <property type="match status" value="1"/>
</dbReference>
<dbReference type="InterPro" id="IPR011545">
    <property type="entry name" value="DEAD/DEAH_box_helicase_dom"/>
</dbReference>
<organism evidence="8 9">
    <name type="scientific">Bacillus salitolerans</name>
    <dbReference type="NCBI Taxonomy" id="1437434"/>
    <lineage>
        <taxon>Bacteria</taxon>
        <taxon>Bacillati</taxon>
        <taxon>Bacillota</taxon>
        <taxon>Bacilli</taxon>
        <taxon>Bacillales</taxon>
        <taxon>Bacillaceae</taxon>
        <taxon>Bacillus</taxon>
    </lineage>
</organism>
<evidence type="ECO:0000313" key="9">
    <source>
        <dbReference type="Proteomes" id="UP001597214"/>
    </source>
</evidence>
<keyword evidence="3 8" id="KW-0347">Helicase</keyword>
<dbReference type="SMART" id="SM00487">
    <property type="entry name" value="DEXDc"/>
    <property type="match status" value="1"/>
</dbReference>
<keyword evidence="4" id="KW-0067">ATP-binding</keyword>
<dbReference type="PANTHER" id="PTHR47963:SF7">
    <property type="entry name" value="ATP-DEPENDENT RNA HELICASE YFML-RELATED"/>
    <property type="match status" value="1"/>
</dbReference>
<evidence type="ECO:0000256" key="5">
    <source>
        <dbReference type="SAM" id="MobiDB-lite"/>
    </source>
</evidence>
<feature type="compositionally biased region" description="Basic residues" evidence="5">
    <location>
        <begin position="389"/>
        <end position="409"/>
    </location>
</feature>
<sequence>MELTIEQFREYIIEAWKIAGFSTFTDVQQKSIPLMLQKKDVIVESPPGTGKTLGYLLPIMQELDKEAKHPQAIIVSPTKELVMQIHDEATRFLQGSGFSSATFIGGADLKRQIEKFKKHPQIVIGTPHRLVELIEMKKLKMHEIKTIVLDEADQTISSGMTKEVDRIIQATLRDRQLVAFSATVPDQTVEMLEKRMNQPTNIKVESSVELKEKVAHLYVVCERRDKIDYLRRILHTEPGMKAIAFINDAFHLEGLAAKMAYKKISVGILYSQSTQAEREATLKKFRAGKFQLLLATDVAARGLDIEGITHVIHLDLPEAIESFVHRSGRTGRMGASGTVVSIVTSGEEKQLKQFERKLGITMQQVTLFKGQWTEDKQVRSNPKSPTTGSKKKNSSKKGTHGAFKRPNKK</sequence>
<dbReference type="GO" id="GO:0016787">
    <property type="term" value="F:hydrolase activity"/>
    <property type="evidence" value="ECO:0007669"/>
    <property type="project" value="UniProtKB-KW"/>
</dbReference>
<proteinExistence type="predicted"/>
<gene>
    <name evidence="8" type="ORF">ACFSCX_18055</name>
</gene>
<evidence type="ECO:0000259" key="6">
    <source>
        <dbReference type="PROSITE" id="PS51192"/>
    </source>
</evidence>
<keyword evidence="9" id="KW-1185">Reference proteome</keyword>
<dbReference type="Gene3D" id="3.40.50.300">
    <property type="entry name" value="P-loop containing nucleotide triphosphate hydrolases"/>
    <property type="match status" value="2"/>
</dbReference>
<dbReference type="EMBL" id="JBHUEM010000045">
    <property type="protein sequence ID" value="MFD1738430.1"/>
    <property type="molecule type" value="Genomic_DNA"/>
</dbReference>
<dbReference type="InterPro" id="IPR027417">
    <property type="entry name" value="P-loop_NTPase"/>
</dbReference>
<evidence type="ECO:0000256" key="3">
    <source>
        <dbReference type="ARBA" id="ARBA00022806"/>
    </source>
</evidence>